<feature type="domain" description="Ketoreductase" evidence="4">
    <location>
        <begin position="7"/>
        <end position="188"/>
    </location>
</feature>
<protein>
    <submittedName>
        <fullName evidence="5">Ribitol 2-dehydrogenase</fullName>
    </submittedName>
</protein>
<dbReference type="EMBL" id="SHKI01000003">
    <property type="protein sequence ID" value="RZT66838.1"/>
    <property type="molecule type" value="Genomic_DNA"/>
</dbReference>
<dbReference type="PRINTS" id="PR00080">
    <property type="entry name" value="SDRFAMILY"/>
</dbReference>
<dbReference type="PRINTS" id="PR00081">
    <property type="entry name" value="GDHRDH"/>
</dbReference>
<dbReference type="AlphaFoldDB" id="A0A4Q7U338"/>
<dbReference type="PANTHER" id="PTHR43669">
    <property type="entry name" value="5-KETO-D-GLUCONATE 5-REDUCTASE"/>
    <property type="match status" value="1"/>
</dbReference>
<dbReference type="PROSITE" id="PS00061">
    <property type="entry name" value="ADH_SHORT"/>
    <property type="match status" value="1"/>
</dbReference>
<comment type="similarity">
    <text evidence="1 3">Belongs to the short-chain dehydrogenases/reductases (SDR) family.</text>
</comment>
<organism evidence="5 6">
    <name type="scientific">Leucobacter luti</name>
    <dbReference type="NCBI Taxonomy" id="340320"/>
    <lineage>
        <taxon>Bacteria</taxon>
        <taxon>Bacillati</taxon>
        <taxon>Actinomycetota</taxon>
        <taxon>Actinomycetes</taxon>
        <taxon>Micrococcales</taxon>
        <taxon>Microbacteriaceae</taxon>
        <taxon>Leucobacter</taxon>
    </lineage>
</organism>
<evidence type="ECO:0000259" key="4">
    <source>
        <dbReference type="SMART" id="SM00822"/>
    </source>
</evidence>
<dbReference type="InterPro" id="IPR057326">
    <property type="entry name" value="KR_dom"/>
</dbReference>
<dbReference type="SMART" id="SM00822">
    <property type="entry name" value="PKS_KR"/>
    <property type="match status" value="1"/>
</dbReference>
<evidence type="ECO:0000256" key="2">
    <source>
        <dbReference type="ARBA" id="ARBA00023002"/>
    </source>
</evidence>
<dbReference type="GO" id="GO:0016616">
    <property type="term" value="F:oxidoreductase activity, acting on the CH-OH group of donors, NAD or NADP as acceptor"/>
    <property type="evidence" value="ECO:0007669"/>
    <property type="project" value="UniProtKB-ARBA"/>
</dbReference>
<dbReference type="OrthoDB" id="9792003at2"/>
<keyword evidence="2" id="KW-0560">Oxidoreductase</keyword>
<dbReference type="FunFam" id="3.40.50.720:FF:000047">
    <property type="entry name" value="NADP-dependent L-serine/L-allo-threonine dehydrogenase"/>
    <property type="match status" value="1"/>
</dbReference>
<evidence type="ECO:0000256" key="1">
    <source>
        <dbReference type="ARBA" id="ARBA00006484"/>
    </source>
</evidence>
<dbReference type="RefSeq" id="WP_130453176.1">
    <property type="nucleotide sequence ID" value="NZ_QYAG01000001.1"/>
</dbReference>
<dbReference type="Pfam" id="PF00106">
    <property type="entry name" value="adh_short"/>
    <property type="match status" value="1"/>
</dbReference>
<sequence>MENVAAKVALVTGASSGIGRAYARALAEAGASVVLVGRNAERLREVAAELPGEHLAVPADVAETGSAAEIVRRAVEHFGRIDIVLANAGLYLPGDFAEADLAAVRALLDVNVFGAMAVIREALPAMIAAGTGDIVVTSSVSGHQAIHWEPVYSASKHAMQSFTHGVRRQLVGTGVRIGAIAPGVVLNELWGIGEADETAAQIAAATGIDSSDVAEAVLFMLSRPRHVNIRDLVILPTSQEI</sequence>
<dbReference type="Gene3D" id="3.40.50.720">
    <property type="entry name" value="NAD(P)-binding Rossmann-like Domain"/>
    <property type="match status" value="1"/>
</dbReference>
<gene>
    <name evidence="5" type="ORF">EV139_0965</name>
</gene>
<evidence type="ECO:0000313" key="6">
    <source>
        <dbReference type="Proteomes" id="UP000291832"/>
    </source>
</evidence>
<evidence type="ECO:0000313" key="5">
    <source>
        <dbReference type="EMBL" id="RZT66838.1"/>
    </source>
</evidence>
<dbReference type="InterPro" id="IPR002347">
    <property type="entry name" value="SDR_fam"/>
</dbReference>
<dbReference type="CDD" id="cd05233">
    <property type="entry name" value="SDR_c"/>
    <property type="match status" value="1"/>
</dbReference>
<reference evidence="5 6" key="1">
    <citation type="journal article" date="2015" name="Stand. Genomic Sci.">
        <title>Genomic Encyclopedia of Bacterial and Archaeal Type Strains, Phase III: the genomes of soil and plant-associated and newly described type strains.</title>
        <authorList>
            <person name="Whitman W.B."/>
            <person name="Woyke T."/>
            <person name="Klenk H.P."/>
            <person name="Zhou Y."/>
            <person name="Lilburn T.G."/>
            <person name="Beck B.J."/>
            <person name="De Vos P."/>
            <person name="Vandamme P."/>
            <person name="Eisen J.A."/>
            <person name="Garrity G."/>
            <person name="Hugenholtz P."/>
            <person name="Kyrpides N.C."/>
        </authorList>
    </citation>
    <scope>NUCLEOTIDE SEQUENCE [LARGE SCALE GENOMIC DNA]</scope>
    <source>
        <strain evidence="5 6">RF6</strain>
    </source>
</reference>
<name>A0A4Q7U338_9MICO</name>
<dbReference type="SUPFAM" id="SSF51735">
    <property type="entry name" value="NAD(P)-binding Rossmann-fold domains"/>
    <property type="match status" value="1"/>
</dbReference>
<dbReference type="Proteomes" id="UP000291832">
    <property type="component" value="Unassembled WGS sequence"/>
</dbReference>
<dbReference type="InterPro" id="IPR036291">
    <property type="entry name" value="NAD(P)-bd_dom_sf"/>
</dbReference>
<accession>A0A4Q7U338</accession>
<proteinExistence type="inferred from homology"/>
<evidence type="ECO:0000256" key="3">
    <source>
        <dbReference type="RuleBase" id="RU000363"/>
    </source>
</evidence>
<keyword evidence="6" id="KW-1185">Reference proteome</keyword>
<dbReference type="InterPro" id="IPR020904">
    <property type="entry name" value="Sc_DH/Rdtase_CS"/>
</dbReference>
<dbReference type="PANTHER" id="PTHR43669:SF3">
    <property type="entry name" value="ALCOHOL DEHYDROGENASE, PUTATIVE (AFU_ORTHOLOGUE AFUA_3G03445)-RELATED"/>
    <property type="match status" value="1"/>
</dbReference>
<comment type="caution">
    <text evidence="5">The sequence shown here is derived from an EMBL/GenBank/DDBJ whole genome shotgun (WGS) entry which is preliminary data.</text>
</comment>